<dbReference type="VEuPathDB" id="HostDB:ENSCPOG00000030884"/>
<dbReference type="InterPro" id="IPR047201">
    <property type="entry name" value="ERI-1_3'hExo-like"/>
</dbReference>
<reference evidence="14" key="3">
    <citation type="submission" date="2025-09" db="UniProtKB">
        <authorList>
            <consortium name="Ensembl"/>
        </authorList>
    </citation>
    <scope>IDENTIFICATION</scope>
    <source>
        <strain evidence="14">2N</strain>
    </source>
</reference>
<dbReference type="PANTHER" id="PTHR23044:SF61">
    <property type="entry name" value="3'-5' EXORIBONUCLEASE 1-RELATED"/>
    <property type="match status" value="1"/>
</dbReference>
<dbReference type="InterPro" id="IPR051274">
    <property type="entry name" value="3-5_Exoribonuclease"/>
</dbReference>
<proteinExistence type="inferred from homology"/>
<evidence type="ECO:0000313" key="15">
    <source>
        <dbReference type="Proteomes" id="UP000005447"/>
    </source>
</evidence>
<evidence type="ECO:0000256" key="1">
    <source>
        <dbReference type="ARBA" id="ARBA00001946"/>
    </source>
</evidence>
<evidence type="ECO:0000256" key="12">
    <source>
        <dbReference type="PROSITE-ProRule" id="PRU01343"/>
    </source>
</evidence>
<feature type="domain" description="GRF-type" evidence="13">
    <location>
        <begin position="593"/>
        <end position="639"/>
    </location>
</feature>
<dbReference type="PROSITE" id="PS51999">
    <property type="entry name" value="ZF_GRF"/>
    <property type="match status" value="1"/>
</dbReference>
<keyword evidence="15" id="KW-1185">Reference proteome</keyword>
<dbReference type="CDD" id="cd06133">
    <property type="entry name" value="ERI-1_3'hExo_like"/>
    <property type="match status" value="1"/>
</dbReference>
<keyword evidence="3" id="KW-0479">Metal-binding</keyword>
<keyword evidence="4 12" id="KW-0863">Zinc-finger</keyword>
<dbReference type="Ensembl" id="ENSCPOT00000040130.1">
    <property type="protein sequence ID" value="ENSCPOP00000026603.1"/>
    <property type="gene ID" value="ENSCPOG00000030884.1"/>
</dbReference>
<dbReference type="OMA" id="RAFFCCP"/>
<evidence type="ECO:0000256" key="10">
    <source>
        <dbReference type="ARBA" id="ARBA00068097"/>
    </source>
</evidence>
<keyword evidence="2" id="KW-0540">Nuclease</keyword>
<dbReference type="InterPro" id="IPR010666">
    <property type="entry name" value="Znf_GRF"/>
</dbReference>
<reference evidence="15" key="1">
    <citation type="journal article" date="2011" name="Nature">
        <title>A high-resolution map of human evolutionary constraint using 29 mammals.</title>
        <authorList>
            <person name="Lindblad-Toh K."/>
            <person name="Garber M."/>
            <person name="Zuk O."/>
            <person name="Lin M.F."/>
            <person name="Parker B.J."/>
            <person name="Washietl S."/>
            <person name="Kheradpour P."/>
            <person name="Ernst J."/>
            <person name="Jordan G."/>
            <person name="Mauceli E."/>
            <person name="Ward L.D."/>
            <person name="Lowe C.B."/>
            <person name="Holloway A.K."/>
            <person name="Clamp M."/>
            <person name="Gnerre S."/>
            <person name="Alfoldi J."/>
            <person name="Beal K."/>
            <person name="Chang J."/>
            <person name="Clawson H."/>
            <person name="Cuff J."/>
            <person name="Di Palma F."/>
            <person name="Fitzgerald S."/>
            <person name="Flicek P."/>
            <person name="Guttman M."/>
            <person name="Hubisz M.J."/>
            <person name="Jaffe D.B."/>
            <person name="Jungreis I."/>
            <person name="Kent W.J."/>
            <person name="Kostka D."/>
            <person name="Lara M."/>
            <person name="Martins A.L."/>
            <person name="Massingham T."/>
            <person name="Moltke I."/>
            <person name="Raney B.J."/>
            <person name="Rasmussen M.D."/>
            <person name="Robinson J."/>
            <person name="Stark A."/>
            <person name="Vilella A.J."/>
            <person name="Wen J."/>
            <person name="Xie X."/>
            <person name="Zody M.C."/>
            <person name="Baldwin J."/>
            <person name="Bloom T."/>
            <person name="Chin C.W."/>
            <person name="Heiman D."/>
            <person name="Nicol R."/>
            <person name="Nusbaum C."/>
            <person name="Young S."/>
            <person name="Wilkinson J."/>
            <person name="Worley K.C."/>
            <person name="Kovar C.L."/>
            <person name="Muzny D.M."/>
            <person name="Gibbs R.A."/>
            <person name="Cree A."/>
            <person name="Dihn H.H."/>
            <person name="Fowler G."/>
            <person name="Jhangiani S."/>
            <person name="Joshi V."/>
            <person name="Lee S."/>
            <person name="Lewis L.R."/>
            <person name="Nazareth L.V."/>
            <person name="Okwuonu G."/>
            <person name="Santibanez J."/>
            <person name="Warren W.C."/>
            <person name="Mardis E.R."/>
            <person name="Weinstock G.M."/>
            <person name="Wilson R.K."/>
            <person name="Delehaunty K."/>
            <person name="Dooling D."/>
            <person name="Fronik C."/>
            <person name="Fulton L."/>
            <person name="Fulton B."/>
            <person name="Graves T."/>
            <person name="Minx P."/>
            <person name="Sodergren E."/>
            <person name="Birney E."/>
            <person name="Margulies E.H."/>
            <person name="Herrero J."/>
            <person name="Green E.D."/>
            <person name="Haussler D."/>
            <person name="Siepel A."/>
            <person name="Goldman N."/>
            <person name="Pollard K.S."/>
            <person name="Pedersen J.S."/>
            <person name="Lander E.S."/>
            <person name="Kellis M."/>
        </authorList>
    </citation>
    <scope>NUCLEOTIDE SEQUENCE [LARGE SCALE GENOMIC DNA]</scope>
    <source>
        <strain evidence="15">2N</strain>
    </source>
</reference>
<dbReference type="GeneTree" id="ENSGT00530000063205"/>
<evidence type="ECO:0000256" key="7">
    <source>
        <dbReference type="ARBA" id="ARBA00022839"/>
    </source>
</evidence>
<evidence type="ECO:0000256" key="6">
    <source>
        <dbReference type="ARBA" id="ARBA00022833"/>
    </source>
</evidence>
<dbReference type="Pfam" id="PF06839">
    <property type="entry name" value="Zn_ribbon_GRF"/>
    <property type="match status" value="1"/>
</dbReference>
<dbReference type="InterPro" id="IPR036397">
    <property type="entry name" value="RNaseH_sf"/>
</dbReference>
<evidence type="ECO:0000313" key="14">
    <source>
        <dbReference type="Ensembl" id="ENSCPOP00000026603.1"/>
    </source>
</evidence>
<accession>A0A286XM94</accession>
<dbReference type="CTD" id="112479"/>
<dbReference type="STRING" id="10141.ENSCPOP00000026603"/>
<dbReference type="InterPro" id="IPR013520">
    <property type="entry name" value="Ribonucl_H"/>
</dbReference>
<keyword evidence="5" id="KW-0378">Hydrolase</keyword>
<dbReference type="GO" id="GO:0003676">
    <property type="term" value="F:nucleic acid binding"/>
    <property type="evidence" value="ECO:0007669"/>
    <property type="project" value="InterPro"/>
</dbReference>
<evidence type="ECO:0000256" key="2">
    <source>
        <dbReference type="ARBA" id="ARBA00022722"/>
    </source>
</evidence>
<dbReference type="GO" id="GO:0008270">
    <property type="term" value="F:zinc ion binding"/>
    <property type="evidence" value="ECO:0007669"/>
    <property type="project" value="UniProtKB-KW"/>
</dbReference>
<comment type="similarity">
    <text evidence="9">Belongs to the ERI2 family.</text>
</comment>
<organism evidence="14 15">
    <name type="scientific">Cavia porcellus</name>
    <name type="common">Guinea pig</name>
    <dbReference type="NCBI Taxonomy" id="10141"/>
    <lineage>
        <taxon>Eukaryota</taxon>
        <taxon>Metazoa</taxon>
        <taxon>Chordata</taxon>
        <taxon>Craniata</taxon>
        <taxon>Vertebrata</taxon>
        <taxon>Euteleostomi</taxon>
        <taxon>Mammalia</taxon>
        <taxon>Eutheria</taxon>
        <taxon>Euarchontoglires</taxon>
        <taxon>Glires</taxon>
        <taxon>Rodentia</taxon>
        <taxon>Hystricomorpha</taxon>
        <taxon>Caviidae</taxon>
        <taxon>Cavia</taxon>
    </lineage>
</organism>
<dbReference type="Pfam" id="PF00929">
    <property type="entry name" value="RNase_T"/>
    <property type="match status" value="1"/>
</dbReference>
<sequence>MATKRLARQLGLIRRKSFTPANENLGRSKSKQLYDYIIVIDFESTCWNDGKHHNSQEIIEFPAVLLNTSTGEIESEFHTYVQPQEHPVLSEFCIELTGIKQAQVDEGVPLKICLSQFCKWIHKIQQQKKIFFTTGISEPSTCEVKLCAFVTWSDWDLGVCLEYECKRKQLLKPVFLNSWIDLRATYKLFYRRKPKGLSGALQEVGIEFSGREHSGLDDSRNTALLAWKMIKDGCLMKITKSLNKVPKKNPNILARNLNINQAEETSACTFSIESVKTYDRESKNSVSAEEKVQVNSVCMNSLIKVQQHQLLPESNIKADLHSMKSCSSVFNTKPSTPEQFQSHSMNSPIYVQKKRKNEHLAFNTKSKSSPSGSELVLVSTTIPSVNHVSDMEMSSTVDCLPMLDDWEDMVLLPASQPEQNTDRIPPISGTDLDISFNSGERWMSLKESKMPSTENLEGIKETPQKNETCKSFVYKSPHTTVYNVKQAKDPGLNASTFKLPDCKSHTFNSVNANASHYSALGKQPLLGGTKRNSSNLPAFPPAKKQTFIIYEEKPTSLDCSLISSSYKVSPSILTTTVNLQEPWKSGKMTPPLCKCGRRSKRLVVSNNGPNHGKVFYCCPIGKYQENRKPCDYFKWEQTFQKEKINSIVLSHSTGGVAFSSPKTSHIHDKNLRFSTKYSLRLRPSMRN</sequence>
<evidence type="ECO:0000256" key="4">
    <source>
        <dbReference type="ARBA" id="ARBA00022771"/>
    </source>
</evidence>
<dbReference type="GeneID" id="100716580"/>
<dbReference type="RefSeq" id="XP_005007579.1">
    <property type="nucleotide sequence ID" value="XM_005007522.4"/>
</dbReference>
<dbReference type="PANTHER" id="PTHR23044">
    <property type="entry name" value="3'-5' EXONUCLEASE ERI1-RELATED"/>
    <property type="match status" value="1"/>
</dbReference>
<dbReference type="KEGG" id="cpoc:100716580"/>
<dbReference type="Proteomes" id="UP000005447">
    <property type="component" value="Unassembled WGS sequence"/>
</dbReference>
<dbReference type="GO" id="GO:0000175">
    <property type="term" value="F:3'-5'-RNA exonuclease activity"/>
    <property type="evidence" value="ECO:0007669"/>
    <property type="project" value="InterPro"/>
</dbReference>
<dbReference type="Gene3D" id="3.30.420.10">
    <property type="entry name" value="Ribonuclease H-like superfamily/Ribonuclease H"/>
    <property type="match status" value="1"/>
</dbReference>
<dbReference type="AlphaFoldDB" id="A0A286XM94"/>
<dbReference type="EMBL" id="AAKN02007630">
    <property type="status" value="NOT_ANNOTATED_CDS"/>
    <property type="molecule type" value="Genomic_DNA"/>
</dbReference>
<evidence type="ECO:0000256" key="9">
    <source>
        <dbReference type="ARBA" id="ARBA00038042"/>
    </source>
</evidence>
<dbReference type="InParanoid" id="A0A286XM94"/>
<comment type="cofactor">
    <cofactor evidence="1">
        <name>Mg(2+)</name>
        <dbReference type="ChEBI" id="CHEBI:18420"/>
    </cofactor>
</comment>
<dbReference type="FunFam" id="3.30.420.10:FF:000062">
    <property type="entry name" value="ERI1 exoribonuclease 2 isoform X1"/>
    <property type="match status" value="1"/>
</dbReference>
<name>A0A286XM94_CAVPO</name>
<dbReference type="FunCoup" id="A0A286XM94">
    <property type="interactions" value="1701"/>
</dbReference>
<keyword evidence="8" id="KW-0460">Magnesium</keyword>
<evidence type="ECO:0000256" key="5">
    <source>
        <dbReference type="ARBA" id="ARBA00022801"/>
    </source>
</evidence>
<dbReference type="Bgee" id="ENSCPOG00000030884">
    <property type="expression patterns" value="Expressed in testis and 12 other cell types or tissues"/>
</dbReference>
<evidence type="ECO:0000256" key="11">
    <source>
        <dbReference type="ARBA" id="ARBA00083876"/>
    </source>
</evidence>
<evidence type="ECO:0000256" key="3">
    <source>
        <dbReference type="ARBA" id="ARBA00022723"/>
    </source>
</evidence>
<dbReference type="SUPFAM" id="SSF53098">
    <property type="entry name" value="Ribonuclease H-like"/>
    <property type="match status" value="1"/>
</dbReference>
<protein>
    <recommendedName>
        <fullName evidence="10">ERI1 exoribonuclease 2</fullName>
    </recommendedName>
    <alternativeName>
        <fullName evidence="11">Exonuclease domain-containing protein 1</fullName>
    </alternativeName>
</protein>
<dbReference type="SMART" id="SM00479">
    <property type="entry name" value="EXOIII"/>
    <property type="match status" value="1"/>
</dbReference>
<keyword evidence="6" id="KW-0862">Zinc</keyword>
<evidence type="ECO:0000259" key="13">
    <source>
        <dbReference type="PROSITE" id="PS51999"/>
    </source>
</evidence>
<dbReference type="InterPro" id="IPR012337">
    <property type="entry name" value="RNaseH-like_sf"/>
</dbReference>
<dbReference type="OrthoDB" id="448399at2759"/>
<evidence type="ECO:0000256" key="8">
    <source>
        <dbReference type="ARBA" id="ARBA00022842"/>
    </source>
</evidence>
<dbReference type="eggNOG" id="KOG0542">
    <property type="taxonomic scope" value="Eukaryota"/>
</dbReference>
<keyword evidence="7" id="KW-0269">Exonuclease</keyword>
<gene>
    <name evidence="14" type="primary">ERI2</name>
</gene>
<reference evidence="14" key="2">
    <citation type="submission" date="2025-08" db="UniProtKB">
        <authorList>
            <consortium name="Ensembl"/>
        </authorList>
    </citation>
    <scope>IDENTIFICATION</scope>
    <source>
        <strain evidence="14">2N</strain>
    </source>
</reference>